<proteinExistence type="inferred from homology"/>
<keyword evidence="3" id="KW-0560">Oxidoreductase</keyword>
<reference evidence="5 6" key="1">
    <citation type="journal article" date="2016" name="Syst. Appl. Microbiol.">
        <title>Pararhizobium polonicum sp. nov. isolated from tumors on stone fruit rootstocks.</title>
        <authorList>
            <person name="Pulawska J."/>
            <person name="Kuzmanovic N."/>
            <person name="Willems A."/>
            <person name="Pothier J.F."/>
        </authorList>
    </citation>
    <scope>NUCLEOTIDE SEQUENCE [LARGE SCALE GENOMIC DNA]</scope>
    <source>
        <strain evidence="5 6">F5.1</strain>
    </source>
</reference>
<evidence type="ECO:0000259" key="4">
    <source>
        <dbReference type="Pfam" id="PF00724"/>
    </source>
</evidence>
<dbReference type="InterPro" id="IPR013785">
    <property type="entry name" value="Aldolase_TIM"/>
</dbReference>
<keyword evidence="6" id="KW-1185">Reference proteome</keyword>
<dbReference type="FunFam" id="3.20.20.70:FF:000059">
    <property type="entry name" value="N-ethylmaleimide reductase, FMN-linked"/>
    <property type="match status" value="1"/>
</dbReference>
<name>A0A1C7P349_9HYPH</name>
<sequence length="357" mass="38613">MSQLFTPIRIGRYELPNRLVMAPMTRSRADDDDGVLTDIVATYYSQRAGAGLIISEGVYPTANGKGYVRTPGIETKAQMDAWKQVTDAVHARGGRIFMQIMHCGRISHPSLLPGNAQPVAPSAIKPSGQTWTASGQQEFVTPHELSTTEIAEIVTGYRMSTRRALEAGFDGVELHGASGYLPEQFLASGSNKRDDAYGGSIKKRARFILDVLTAMVEEAGGDRVGIKISPEMNYNDIIDESPQATYWDLVGELNSFNLAYLHVALFGAPIDYHALLRPRFNGAYLMGGGLDQAAAEVALENGKADATVFGSAFLANPDLPVRFATGAPLNAPDRDMFFSAGEKGYIDYPALDVAKRA</sequence>
<dbReference type="GO" id="GO:0016628">
    <property type="term" value="F:oxidoreductase activity, acting on the CH-CH group of donors, NAD or NADP as acceptor"/>
    <property type="evidence" value="ECO:0007669"/>
    <property type="project" value="UniProtKB-ARBA"/>
</dbReference>
<comment type="similarity">
    <text evidence="2">Belongs to the NADH:flavin oxidoreductase/NADH oxidase family.</text>
</comment>
<dbReference type="PANTHER" id="PTHR22893:SF91">
    <property type="entry name" value="NADPH DEHYDROGENASE 2-RELATED"/>
    <property type="match status" value="1"/>
</dbReference>
<dbReference type="STRING" id="1612624.ADU59_10125"/>
<organism evidence="5 6">
    <name type="scientific">Pararhizobium polonicum</name>
    <dbReference type="NCBI Taxonomy" id="1612624"/>
    <lineage>
        <taxon>Bacteria</taxon>
        <taxon>Pseudomonadati</taxon>
        <taxon>Pseudomonadota</taxon>
        <taxon>Alphaproteobacteria</taxon>
        <taxon>Hyphomicrobiales</taxon>
        <taxon>Rhizobiaceae</taxon>
        <taxon>Rhizobium/Agrobacterium group</taxon>
        <taxon>Pararhizobium</taxon>
    </lineage>
</organism>
<dbReference type="GO" id="GO:0005829">
    <property type="term" value="C:cytosol"/>
    <property type="evidence" value="ECO:0007669"/>
    <property type="project" value="UniProtKB-ARBA"/>
</dbReference>
<dbReference type="InterPro" id="IPR045247">
    <property type="entry name" value="Oye-like"/>
</dbReference>
<gene>
    <name evidence="5" type="ORF">ADU59_10125</name>
</gene>
<dbReference type="SUPFAM" id="SSF51395">
    <property type="entry name" value="FMN-linked oxidoreductases"/>
    <property type="match status" value="1"/>
</dbReference>
<dbReference type="CDD" id="cd02933">
    <property type="entry name" value="OYE_like_FMN"/>
    <property type="match status" value="1"/>
</dbReference>
<dbReference type="EMBL" id="LGLV01000006">
    <property type="protein sequence ID" value="OBZ95713.1"/>
    <property type="molecule type" value="Genomic_DNA"/>
</dbReference>
<dbReference type="Pfam" id="PF00724">
    <property type="entry name" value="Oxidored_FMN"/>
    <property type="match status" value="1"/>
</dbReference>
<evidence type="ECO:0000313" key="6">
    <source>
        <dbReference type="Proteomes" id="UP000093111"/>
    </source>
</evidence>
<comment type="cofactor">
    <cofactor evidence="1">
        <name>FMN</name>
        <dbReference type="ChEBI" id="CHEBI:58210"/>
    </cofactor>
</comment>
<dbReference type="RefSeq" id="WP_068953962.1">
    <property type="nucleotide sequence ID" value="NZ_LGLV01000006.1"/>
</dbReference>
<evidence type="ECO:0000256" key="2">
    <source>
        <dbReference type="ARBA" id="ARBA00005979"/>
    </source>
</evidence>
<dbReference type="GO" id="GO:0010181">
    <property type="term" value="F:FMN binding"/>
    <property type="evidence" value="ECO:0007669"/>
    <property type="project" value="InterPro"/>
</dbReference>
<dbReference type="Gene3D" id="3.20.20.70">
    <property type="entry name" value="Aldolase class I"/>
    <property type="match status" value="1"/>
</dbReference>
<feature type="domain" description="NADH:flavin oxidoreductase/NADH oxidase N-terminal" evidence="4">
    <location>
        <begin position="3"/>
        <end position="330"/>
    </location>
</feature>
<accession>A0A1C7P349</accession>
<comment type="caution">
    <text evidence="5">The sequence shown here is derived from an EMBL/GenBank/DDBJ whole genome shotgun (WGS) entry which is preliminary data.</text>
</comment>
<dbReference type="Proteomes" id="UP000093111">
    <property type="component" value="Unassembled WGS sequence"/>
</dbReference>
<dbReference type="AlphaFoldDB" id="A0A1C7P349"/>
<protein>
    <submittedName>
        <fullName evidence="5">1,2-oxophytodienoate reductase</fullName>
    </submittedName>
</protein>
<dbReference type="OrthoDB" id="9804454at2"/>
<dbReference type="PATRIC" id="fig|1612624.7.peg.3575"/>
<dbReference type="InterPro" id="IPR001155">
    <property type="entry name" value="OxRdtase_FMN_N"/>
</dbReference>
<evidence type="ECO:0000313" key="5">
    <source>
        <dbReference type="EMBL" id="OBZ95713.1"/>
    </source>
</evidence>
<evidence type="ECO:0000256" key="1">
    <source>
        <dbReference type="ARBA" id="ARBA00001917"/>
    </source>
</evidence>
<dbReference type="PANTHER" id="PTHR22893">
    <property type="entry name" value="NADH OXIDOREDUCTASE-RELATED"/>
    <property type="match status" value="1"/>
</dbReference>
<evidence type="ECO:0000256" key="3">
    <source>
        <dbReference type="ARBA" id="ARBA00023002"/>
    </source>
</evidence>